<protein>
    <submittedName>
        <fullName evidence="1">Uncharacterized protein</fullName>
    </submittedName>
</protein>
<proteinExistence type="predicted"/>
<dbReference type="Proteomes" id="UP000196331">
    <property type="component" value="Unassembled WGS sequence"/>
</dbReference>
<name>A0A1R4HTZ3_9GAMM</name>
<comment type="caution">
    <text evidence="1">The sequence shown here is derived from an EMBL/GenBank/DDBJ whole genome shotgun (WGS) entry which is preliminary data.</text>
</comment>
<reference evidence="1 2" key="1">
    <citation type="submission" date="2017-02" db="EMBL/GenBank/DDBJ databases">
        <authorList>
            <person name="Dridi B."/>
        </authorList>
    </citation>
    <scope>NUCLEOTIDE SEQUENCE [LARGE SCALE GENOMIC DNA]</scope>
    <source>
        <strain evidence="1 2">JB380</strain>
    </source>
</reference>
<dbReference type="AlphaFoldDB" id="A0A1R4HTZ3"/>
<evidence type="ECO:0000313" key="2">
    <source>
        <dbReference type="Proteomes" id="UP000196331"/>
    </source>
</evidence>
<sequence length="199" mass="21657">MGPVQLLARQGNFVFAQRRAVRLFLALLVGRTETDNRFTDNQAGLVIVLFGKCNGGLDLFRLVTIDIGHHVPAVGFKAFGGIVGKPAFHFPINRNAVVVIERNQLAQLLSTRQRRRLMGNAFHQAAVTQKAPGVVIDNGVARAVELRCQGFFGNRKADRVGKPLTERAGGGFDAGRVAKFRMAGGGRVQLPEVLKLFQA</sequence>
<accession>A0A1R4HTZ3</accession>
<organism evidence="1 2">
    <name type="scientific">Halomonas citrativorans</name>
    <dbReference type="NCBI Taxonomy" id="2742612"/>
    <lineage>
        <taxon>Bacteria</taxon>
        <taxon>Pseudomonadati</taxon>
        <taxon>Pseudomonadota</taxon>
        <taxon>Gammaproteobacteria</taxon>
        <taxon>Oceanospirillales</taxon>
        <taxon>Halomonadaceae</taxon>
        <taxon>Halomonas</taxon>
    </lineage>
</organism>
<gene>
    <name evidence="1" type="ORF">CZ787_04540</name>
</gene>
<dbReference type="EMBL" id="FUKM01000016">
    <property type="protein sequence ID" value="SJN10844.1"/>
    <property type="molecule type" value="Genomic_DNA"/>
</dbReference>
<evidence type="ECO:0000313" key="1">
    <source>
        <dbReference type="EMBL" id="SJN10844.1"/>
    </source>
</evidence>